<gene>
    <name evidence="3" type="ORF">AAE3_LOCUS1705</name>
</gene>
<keyword evidence="4" id="KW-1185">Reference proteome</keyword>
<name>A0A8S0WCU3_CYCAE</name>
<evidence type="ECO:0000256" key="2">
    <source>
        <dbReference type="SAM" id="MobiDB-lite"/>
    </source>
</evidence>
<dbReference type="Proteomes" id="UP000467700">
    <property type="component" value="Unassembled WGS sequence"/>
</dbReference>
<feature type="region of interest" description="Disordered" evidence="2">
    <location>
        <begin position="562"/>
        <end position="596"/>
    </location>
</feature>
<dbReference type="OrthoDB" id="4121058at2759"/>
<dbReference type="EMBL" id="CACVBS010000024">
    <property type="protein sequence ID" value="CAA7259313.1"/>
    <property type="molecule type" value="Genomic_DNA"/>
</dbReference>
<feature type="coiled-coil region" evidence="1">
    <location>
        <begin position="380"/>
        <end position="434"/>
    </location>
</feature>
<evidence type="ECO:0000313" key="3">
    <source>
        <dbReference type="EMBL" id="CAA7259313.1"/>
    </source>
</evidence>
<feature type="region of interest" description="Disordered" evidence="2">
    <location>
        <begin position="141"/>
        <end position="252"/>
    </location>
</feature>
<reference evidence="3 4" key="1">
    <citation type="submission" date="2020-01" db="EMBL/GenBank/DDBJ databases">
        <authorList>
            <person name="Gupta K D."/>
        </authorList>
    </citation>
    <scope>NUCLEOTIDE SEQUENCE [LARGE SCALE GENOMIC DNA]</scope>
</reference>
<comment type="caution">
    <text evidence="3">The sequence shown here is derived from an EMBL/GenBank/DDBJ whole genome shotgun (WGS) entry which is preliminary data.</text>
</comment>
<feature type="region of interest" description="Disordered" evidence="2">
    <location>
        <begin position="329"/>
        <end position="352"/>
    </location>
</feature>
<feature type="compositionally biased region" description="Basic and acidic residues" evidence="2">
    <location>
        <begin position="141"/>
        <end position="157"/>
    </location>
</feature>
<feature type="compositionally biased region" description="Polar residues" evidence="2">
    <location>
        <begin position="230"/>
        <end position="248"/>
    </location>
</feature>
<sequence>MPRARLRKKYPGDVQAQFSWSHPFHISVDNSSNSSKHLNISYDTYVKAILCPASEELKEFSERVTKDTCSNCSRKHTQCLPDDADHLRCKACQDLKQGCSWKKDFILKYTMKDLGLSSEEARKRHLLIDYRSIRPNRDALSELEEERERRERERETVELTQPSPDNRKRKRPLSVSVTSLVTTGGPPGTSVIRRELTSPGSFAASLEKEGSPSKRPKHGEDAAKARHNQEGVQETIASTSRLDSSRPSKFSKMKSKLNRVSLFGALPSRPSSKPVEAPSSVGPLETPLLKSYPIVHLLSHASAQNRDDGTQNRDRITRNPQPVHMFLPLSSSSAPAREPATAATSTPTPAVTQISPTEVATTNAPVSEEQHKEAMEIVLKKALEDQIAAKSALARSEEDNRRQAEEMKEMRQTLEAMKKEKTQLKSELDLKKMECGAWKTKADKFERLATKYSDDAAKLLKGFSSEMGLASEHTASKKATFGFWRRFGVLGHRKAECPHIRKIGGCAKMRLELGVPTRSPAQFASTRLPSRSSEILLTSNLLPLRDCPVELRRQRFFDIMARSSSTHKRRSTKTTGVPNPGSAAMAEASGTTPDSVPASTVMTVDEMKQKISHLPEARAHQVLNKVLDRVPAAREVLSELSSNPVATLPLSEWAGIYKVRSPELADEWPKECSGNLKFETYPSSTSAHLWAHFNVGIISGVMRSISKPPTAVNEEILIEWRGRELGEQAMLVNEWNRGILVFLGEGKIQATIQGDEANYTFTGSLVPPGDQRTLVQQKRRVKAWKSEWRRYNWANEDAEQRARIGRKVVLYLEESPFESDTSTGDHRREEAIDTAHFLMDDS</sequence>
<evidence type="ECO:0000256" key="1">
    <source>
        <dbReference type="SAM" id="Coils"/>
    </source>
</evidence>
<accession>A0A8S0WCU3</accession>
<proteinExistence type="predicted"/>
<protein>
    <submittedName>
        <fullName evidence="3">Uncharacterized protein</fullName>
    </submittedName>
</protein>
<keyword evidence="1" id="KW-0175">Coiled coil</keyword>
<dbReference type="AlphaFoldDB" id="A0A8S0WCU3"/>
<organism evidence="3 4">
    <name type="scientific">Cyclocybe aegerita</name>
    <name type="common">Black poplar mushroom</name>
    <name type="synonym">Agrocybe aegerita</name>
    <dbReference type="NCBI Taxonomy" id="1973307"/>
    <lineage>
        <taxon>Eukaryota</taxon>
        <taxon>Fungi</taxon>
        <taxon>Dikarya</taxon>
        <taxon>Basidiomycota</taxon>
        <taxon>Agaricomycotina</taxon>
        <taxon>Agaricomycetes</taxon>
        <taxon>Agaricomycetidae</taxon>
        <taxon>Agaricales</taxon>
        <taxon>Agaricineae</taxon>
        <taxon>Bolbitiaceae</taxon>
        <taxon>Cyclocybe</taxon>
    </lineage>
</organism>
<feature type="compositionally biased region" description="Basic and acidic residues" evidence="2">
    <location>
        <begin position="206"/>
        <end position="229"/>
    </location>
</feature>
<evidence type="ECO:0000313" key="4">
    <source>
        <dbReference type="Proteomes" id="UP000467700"/>
    </source>
</evidence>